<evidence type="ECO:0000313" key="1">
    <source>
        <dbReference type="EMBL" id="CAI9267828.1"/>
    </source>
</evidence>
<name>A0AA35YCZ4_LACSI</name>
<sequence>MVMMTTSCCINPRPPTVPPATTSISQPPSSVRPKKEVSWRNQCVVGMACVIIGLQVEGIVVNNHDYAVAIEPKVVASKIKEKRWSGKRICPAWQLNSLETIVPEDLPRPYHRRRWEEIGDDLSRVAPPVKASPTTITAASSACFSM</sequence>
<gene>
    <name evidence="1" type="ORF">LSALG_LOCUS8285</name>
</gene>
<reference evidence="1" key="1">
    <citation type="submission" date="2023-04" db="EMBL/GenBank/DDBJ databases">
        <authorList>
            <person name="Vijverberg K."/>
            <person name="Xiong W."/>
            <person name="Schranz E."/>
        </authorList>
    </citation>
    <scope>NUCLEOTIDE SEQUENCE</scope>
</reference>
<dbReference type="InterPro" id="IPR053350">
    <property type="entry name" value="CV_Inducer"/>
</dbReference>
<keyword evidence="2" id="KW-1185">Reference proteome</keyword>
<organism evidence="1 2">
    <name type="scientific">Lactuca saligna</name>
    <name type="common">Willowleaf lettuce</name>
    <dbReference type="NCBI Taxonomy" id="75948"/>
    <lineage>
        <taxon>Eukaryota</taxon>
        <taxon>Viridiplantae</taxon>
        <taxon>Streptophyta</taxon>
        <taxon>Embryophyta</taxon>
        <taxon>Tracheophyta</taxon>
        <taxon>Spermatophyta</taxon>
        <taxon>Magnoliopsida</taxon>
        <taxon>eudicotyledons</taxon>
        <taxon>Gunneridae</taxon>
        <taxon>Pentapetalae</taxon>
        <taxon>asterids</taxon>
        <taxon>campanulids</taxon>
        <taxon>Asterales</taxon>
        <taxon>Asteraceae</taxon>
        <taxon>Cichorioideae</taxon>
        <taxon>Cichorieae</taxon>
        <taxon>Lactucinae</taxon>
        <taxon>Lactuca</taxon>
    </lineage>
</organism>
<protein>
    <submittedName>
        <fullName evidence="1">Uncharacterized protein</fullName>
    </submittedName>
</protein>
<proteinExistence type="predicted"/>
<evidence type="ECO:0000313" key="2">
    <source>
        <dbReference type="Proteomes" id="UP001177003"/>
    </source>
</evidence>
<dbReference type="Proteomes" id="UP001177003">
    <property type="component" value="Chromosome 1"/>
</dbReference>
<dbReference type="PANTHER" id="PTHR37210">
    <property type="entry name" value="EXPRESSED PROTEIN"/>
    <property type="match status" value="1"/>
</dbReference>
<dbReference type="EMBL" id="OX465077">
    <property type="protein sequence ID" value="CAI9267828.1"/>
    <property type="molecule type" value="Genomic_DNA"/>
</dbReference>
<dbReference type="AlphaFoldDB" id="A0AA35YCZ4"/>
<accession>A0AA35YCZ4</accession>
<dbReference type="PANTHER" id="PTHR37210:SF2">
    <property type="entry name" value="PROTEIN CHLOROPLAST VESICULATION"/>
    <property type="match status" value="1"/>
</dbReference>